<evidence type="ECO:0000313" key="2">
    <source>
        <dbReference type="EMBL" id="RMA57940.1"/>
    </source>
</evidence>
<dbReference type="EMBL" id="REFC01000014">
    <property type="protein sequence ID" value="RMA57940.1"/>
    <property type="molecule type" value="Genomic_DNA"/>
</dbReference>
<name>A0A3L9YF08_9FLAO</name>
<comment type="caution">
    <text evidence="2">The sequence shown here is derived from an EMBL/GenBank/DDBJ whole genome shotgun (WGS) entry which is preliminary data.</text>
</comment>
<keyword evidence="1" id="KW-0472">Membrane</keyword>
<sequence length="196" mass="22649">MAQDIRKMMKERTEVGPKLNTGHEARFEARLAESFPKKQKNRSFVWMKIAAVGIVLIGLAYFGYQQLAVKDRIDTQVVDVETPQKEAAPQFTLGDISPDLKKIEEFYETGINVQLASLKITDENKEVIDGYMLRIRTLDEEYIRLNSEMNEVGPTEETVTALIDNLKLRLEMLFKLKNKLKELKNLENEQFNSYQS</sequence>
<protein>
    <submittedName>
        <fullName evidence="2">Uncharacterized protein</fullName>
    </submittedName>
</protein>
<gene>
    <name evidence="2" type="ORF">BXY75_2747</name>
</gene>
<dbReference type="Proteomes" id="UP000271339">
    <property type="component" value="Unassembled WGS sequence"/>
</dbReference>
<keyword evidence="1" id="KW-0812">Transmembrane</keyword>
<dbReference type="RefSeq" id="WP_121908284.1">
    <property type="nucleotide sequence ID" value="NZ_REFC01000014.1"/>
</dbReference>
<organism evidence="2 3">
    <name type="scientific">Ulvibacter antarcticus</name>
    <dbReference type="NCBI Taxonomy" id="442714"/>
    <lineage>
        <taxon>Bacteria</taxon>
        <taxon>Pseudomonadati</taxon>
        <taxon>Bacteroidota</taxon>
        <taxon>Flavobacteriia</taxon>
        <taxon>Flavobacteriales</taxon>
        <taxon>Flavobacteriaceae</taxon>
        <taxon>Ulvibacter</taxon>
    </lineage>
</organism>
<proteinExistence type="predicted"/>
<keyword evidence="1" id="KW-1133">Transmembrane helix</keyword>
<evidence type="ECO:0000313" key="3">
    <source>
        <dbReference type="Proteomes" id="UP000271339"/>
    </source>
</evidence>
<feature type="transmembrane region" description="Helical" evidence="1">
    <location>
        <begin position="45"/>
        <end position="64"/>
    </location>
</feature>
<reference evidence="2 3" key="1">
    <citation type="submission" date="2018-10" db="EMBL/GenBank/DDBJ databases">
        <title>Genomic Encyclopedia of Archaeal and Bacterial Type Strains, Phase II (KMG-II): from individual species to whole genera.</title>
        <authorList>
            <person name="Goeker M."/>
        </authorList>
    </citation>
    <scope>NUCLEOTIDE SEQUENCE [LARGE SCALE GENOMIC DNA]</scope>
    <source>
        <strain evidence="2 3">DSM 23424</strain>
    </source>
</reference>
<accession>A0A3L9YF08</accession>
<keyword evidence="3" id="KW-1185">Reference proteome</keyword>
<dbReference type="AlphaFoldDB" id="A0A3L9YF08"/>
<evidence type="ECO:0000256" key="1">
    <source>
        <dbReference type="SAM" id="Phobius"/>
    </source>
</evidence>
<dbReference type="OrthoDB" id="1441018at2"/>